<keyword evidence="8 12" id="KW-0472">Membrane</keyword>
<dbReference type="InterPro" id="IPR043203">
    <property type="entry name" value="VGCC_Ca_Na"/>
</dbReference>
<keyword evidence="6 12" id="KW-1133">Transmembrane helix</keyword>
<dbReference type="Gene3D" id="1.20.120.350">
    <property type="entry name" value="Voltage-gated potassium channels. Chain C"/>
    <property type="match status" value="4"/>
</dbReference>
<dbReference type="InterPro" id="IPR005821">
    <property type="entry name" value="Ion_trans_dom"/>
</dbReference>
<evidence type="ECO:0008006" key="17">
    <source>
        <dbReference type="Google" id="ProtNLM"/>
    </source>
</evidence>
<keyword evidence="10" id="KW-0407">Ion channel</keyword>
<dbReference type="SUPFAM" id="SSF81324">
    <property type="entry name" value="Voltage-gated potassium channels"/>
    <property type="match status" value="4"/>
</dbReference>
<feature type="transmembrane region" description="Helical" evidence="12">
    <location>
        <begin position="178"/>
        <end position="200"/>
    </location>
</feature>
<feature type="transmembrane region" description="Helical" evidence="12">
    <location>
        <begin position="1110"/>
        <end position="1131"/>
    </location>
</feature>
<dbReference type="InterPro" id="IPR031649">
    <property type="entry name" value="GPHH_dom"/>
</dbReference>
<feature type="transmembrane region" description="Helical" evidence="12">
    <location>
        <begin position="1334"/>
        <end position="1356"/>
    </location>
</feature>
<feature type="transmembrane region" description="Helical" evidence="12">
    <location>
        <begin position="119"/>
        <end position="137"/>
    </location>
</feature>
<feature type="domain" description="Ion transport" evidence="13">
    <location>
        <begin position="1104"/>
        <end position="1364"/>
    </location>
</feature>
<evidence type="ECO:0000313" key="16">
    <source>
        <dbReference type="Proteomes" id="UP001530400"/>
    </source>
</evidence>
<evidence type="ECO:0000256" key="11">
    <source>
        <dbReference type="SAM" id="MobiDB-lite"/>
    </source>
</evidence>
<evidence type="ECO:0000256" key="8">
    <source>
        <dbReference type="ARBA" id="ARBA00023136"/>
    </source>
</evidence>
<evidence type="ECO:0000256" key="6">
    <source>
        <dbReference type="ARBA" id="ARBA00022989"/>
    </source>
</evidence>
<feature type="region of interest" description="Disordered" evidence="11">
    <location>
        <begin position="691"/>
        <end position="710"/>
    </location>
</feature>
<keyword evidence="16" id="KW-1185">Reference proteome</keyword>
<evidence type="ECO:0000256" key="9">
    <source>
        <dbReference type="ARBA" id="ARBA00023180"/>
    </source>
</evidence>
<name>A0ABD3QKG0_9STRA</name>
<protein>
    <recommendedName>
        <fullName evidence="17">Sodium channel protein</fullName>
    </recommendedName>
</protein>
<dbReference type="PANTHER" id="PTHR10037:SF62">
    <property type="entry name" value="SODIUM CHANNEL PROTEIN 60E"/>
    <property type="match status" value="1"/>
</dbReference>
<evidence type="ECO:0000256" key="4">
    <source>
        <dbReference type="ARBA" id="ARBA00022737"/>
    </source>
</evidence>
<keyword evidence="5" id="KW-0851">Voltage-gated channel</keyword>
<proteinExistence type="predicted"/>
<feature type="transmembrane region" description="Helical" evidence="12">
    <location>
        <begin position="868"/>
        <end position="897"/>
    </location>
</feature>
<reference evidence="15 16" key="1">
    <citation type="submission" date="2024-10" db="EMBL/GenBank/DDBJ databases">
        <title>Updated reference genomes for cyclostephanoid diatoms.</title>
        <authorList>
            <person name="Roberts W.R."/>
            <person name="Alverson A.J."/>
        </authorList>
    </citation>
    <scope>NUCLEOTIDE SEQUENCE [LARGE SCALE GENOMIC DNA]</scope>
    <source>
        <strain evidence="15 16">AJA010-31</strain>
    </source>
</reference>
<comment type="subcellular location">
    <subcellularLocation>
        <location evidence="1">Membrane</location>
        <topology evidence="1">Multi-pass membrane protein</topology>
    </subcellularLocation>
</comment>
<evidence type="ECO:0000259" key="14">
    <source>
        <dbReference type="Pfam" id="PF16905"/>
    </source>
</evidence>
<feature type="transmembrane region" description="Helical" evidence="12">
    <location>
        <begin position="661"/>
        <end position="682"/>
    </location>
</feature>
<comment type="caution">
    <text evidence="15">The sequence shown here is derived from an EMBL/GenBank/DDBJ whole genome shotgun (WGS) entry which is preliminary data.</text>
</comment>
<dbReference type="EMBL" id="JALLPJ020000146">
    <property type="protein sequence ID" value="KAL3800973.1"/>
    <property type="molecule type" value="Genomic_DNA"/>
</dbReference>
<keyword evidence="3 12" id="KW-0812">Transmembrane</keyword>
<evidence type="ECO:0000256" key="1">
    <source>
        <dbReference type="ARBA" id="ARBA00004141"/>
    </source>
</evidence>
<dbReference type="FunFam" id="1.20.120.350:FF:000009">
    <property type="entry name" value="Voltage-dependent T-type calcium channel subunit alpha"/>
    <property type="match status" value="1"/>
</dbReference>
<feature type="transmembrane region" description="Helical" evidence="12">
    <location>
        <begin position="791"/>
        <end position="811"/>
    </location>
</feature>
<dbReference type="Proteomes" id="UP001530400">
    <property type="component" value="Unassembled WGS sequence"/>
</dbReference>
<organism evidence="15 16">
    <name type="scientific">Cyclotella atomus</name>
    <dbReference type="NCBI Taxonomy" id="382360"/>
    <lineage>
        <taxon>Eukaryota</taxon>
        <taxon>Sar</taxon>
        <taxon>Stramenopiles</taxon>
        <taxon>Ochrophyta</taxon>
        <taxon>Bacillariophyta</taxon>
        <taxon>Coscinodiscophyceae</taxon>
        <taxon>Thalassiosirophycidae</taxon>
        <taxon>Stephanodiscales</taxon>
        <taxon>Stephanodiscaceae</taxon>
        <taxon>Cyclotella</taxon>
    </lineage>
</organism>
<dbReference type="GO" id="GO:0034702">
    <property type="term" value="C:monoatomic ion channel complex"/>
    <property type="evidence" value="ECO:0007669"/>
    <property type="project" value="UniProtKB-KW"/>
</dbReference>
<feature type="transmembrane region" description="Helical" evidence="12">
    <location>
        <begin position="85"/>
        <end position="107"/>
    </location>
</feature>
<evidence type="ECO:0000256" key="7">
    <source>
        <dbReference type="ARBA" id="ARBA00023065"/>
    </source>
</evidence>
<sequence>MVVLNMTSIFSIKTAAAEQIRWILTNSMKESLRKFVSPSSPFDKFILGAIVINSIAIACVDYQHVDSNYQPSTDSSFRNNVIDKAEYIFTIIFTLECLLKCAACGVYKGKQAYLRDGWNVLDFSIVVVSILGLLPNAPNFTMLRSFRVLRPLRSISKLPNLRKIIGGFIGSLPELANVMVLLLFILVCFALFGVTFWSGLFHSRCRLTPFPIRMPVDCRSASDPGWNEFMLDAISNPEVHRCLPVPNDDPQWLTNDPQDCIWPIDEIDTRVCSLNANYGDHHCIKDVEFMSINVTRYCGSNYNVDGSPRFISSSEPFGYDRSQSDVFNSDFNWGFTSFDNFWSSFLTSFQILTMEGWSDILYRTMDSWSTAPTIIAYVTLIVLGSQLAINIMLAVITDSLDDAESSRSEALEDLQEERGSFPMKQAKRPFITHVQWLIRTNLYEKFILSIIILNTVALSCDHYGISEQFLSILDGVNFFTTVVFCIDMVLGNIVIGVLKYWSTPSKFFDGVIAISSAVELIVTSVAASGSSGKSVSSVFRSLRLVRLFKMLRSWKSLHSLLNTLSRAAADVRSFGVLLFLFVFIYALVGMQLFANRLHFDPMTGVHIAIEDPRYATSTIPRHNYDTLSAAATTVFQVLSGENWNEVMYDCWKAAAWVSPLYFLSLVVFGIFIVLNMFLAILLKQFDDNDNEDESESHLPETETEEPRDHKSMGAILRSRVENWVSSMTCGHNFITEWCYWYQKARVRCKNLVEDVQCENILTVVIIVSSVTLAIDSPLADPSTPLAATLEIANYIFTVIFMYEFVIKVFAYGPVAYFLDEWNLLDFSALVASVLEVLNVGRGKSLRAMRTLRVLRPLKMIKRFPEIKLVVDALLSSLPSVLNVGTICGVLYLTFAIFGVTFLKGTFYECSEVELTSEQAELIEYPVSFGDFTDNQLAWLQPDAIECNLEVWSSEYVPSSKELCHCIGSAWEPIIAQNFDNVLRGFSLLFEISTTEGWVDVMYAAIDQRGIDMQPVRGSNEIWAAYFIVFLLLGAFFLLELFVGVIVENFARMKEIKGHGLMTASQREWALTQTFVMKIKPERRFARPAAKLRAACYDFVMPSLNPWFDRFIVGVILLNTACIAAAVKTGYLETINEVCSAIFIAEATLKITALGRAYFRSKWNRFDFTIVLGLIIGFILKLTINDAELASSISSVISLLRICRLIRLIRLVKSLRLIVNSIVTAIPGILNIGGLLLLLYFVYAVIGMNLYGLIGFQGELNEHANFQSLGNSMLLLFRFSTGENWNGFMWDLLEERPHCDPNPTYNKTLPWCIREEDYPSCTEVNGCSAGGSVFVYFYSFVLIVGLVALNMFVGVVLEAFENSRESDILSPNDLDHFVSVWSEFDPKATNYIRASEITAFLRRLKPPLGISENESYDRDSIYFKDQSLLEIAVNEKKNVHIINVARQVAKRLVKAVSAALCHKWIVYNQFRL</sequence>
<dbReference type="Pfam" id="PF16905">
    <property type="entry name" value="GPHH"/>
    <property type="match status" value="1"/>
</dbReference>
<feature type="transmembrane region" description="Helical" evidence="12">
    <location>
        <begin position="574"/>
        <end position="594"/>
    </location>
</feature>
<feature type="transmembrane region" description="Helical" evidence="12">
    <location>
        <begin position="1165"/>
        <end position="1182"/>
    </location>
</feature>
<feature type="transmembrane region" description="Helical" evidence="12">
    <location>
        <begin position="374"/>
        <end position="396"/>
    </location>
</feature>
<dbReference type="PANTHER" id="PTHR10037">
    <property type="entry name" value="VOLTAGE-GATED CATION CHANNEL CALCIUM AND SODIUM"/>
    <property type="match status" value="1"/>
</dbReference>
<keyword evidence="2" id="KW-0813">Transport</keyword>
<feature type="domain" description="Ion transport" evidence="13">
    <location>
        <begin position="40"/>
        <end position="406"/>
    </location>
</feature>
<dbReference type="Gene3D" id="1.10.287.70">
    <property type="match status" value="5"/>
</dbReference>
<evidence type="ECO:0000256" key="3">
    <source>
        <dbReference type="ARBA" id="ARBA00022692"/>
    </source>
</evidence>
<keyword evidence="9" id="KW-0325">Glycoprotein</keyword>
<evidence type="ECO:0000256" key="5">
    <source>
        <dbReference type="ARBA" id="ARBA00022882"/>
    </source>
</evidence>
<evidence type="ECO:0000259" key="13">
    <source>
        <dbReference type="Pfam" id="PF00520"/>
    </source>
</evidence>
<keyword evidence="7" id="KW-0406">Ion transport</keyword>
<feature type="domain" description="Ion transport" evidence="13">
    <location>
        <begin position="442"/>
        <end position="688"/>
    </location>
</feature>
<feature type="compositionally biased region" description="Basic and acidic residues" evidence="11">
    <location>
        <begin position="695"/>
        <end position="710"/>
    </location>
</feature>
<accession>A0ABD3QKG0</accession>
<feature type="transmembrane region" description="Helical" evidence="12">
    <location>
        <begin position="1022"/>
        <end position="1046"/>
    </location>
</feature>
<evidence type="ECO:0000313" key="15">
    <source>
        <dbReference type="EMBL" id="KAL3800973.1"/>
    </source>
</evidence>
<dbReference type="Pfam" id="PF00520">
    <property type="entry name" value="Ion_trans"/>
    <property type="match status" value="4"/>
</dbReference>
<evidence type="ECO:0000256" key="10">
    <source>
        <dbReference type="ARBA" id="ARBA00023303"/>
    </source>
</evidence>
<evidence type="ECO:0000256" key="2">
    <source>
        <dbReference type="ARBA" id="ARBA00022448"/>
    </source>
</evidence>
<gene>
    <name evidence="15" type="ORF">ACHAWO_007082</name>
</gene>
<dbReference type="GO" id="GO:0022843">
    <property type="term" value="F:voltage-gated monoatomic cation channel activity"/>
    <property type="evidence" value="ECO:0007669"/>
    <property type="project" value="UniProtKB-ARBA"/>
</dbReference>
<feature type="domain" description="Ion transport" evidence="13">
    <location>
        <begin position="758"/>
        <end position="1054"/>
    </location>
</feature>
<feature type="transmembrane region" description="Helical" evidence="12">
    <location>
        <begin position="1217"/>
        <end position="1242"/>
    </location>
</feature>
<feature type="transmembrane region" description="Helical" evidence="12">
    <location>
        <begin position="45"/>
        <end position="65"/>
    </location>
</feature>
<feature type="transmembrane region" description="Helical" evidence="12">
    <location>
        <begin position="476"/>
        <end position="501"/>
    </location>
</feature>
<evidence type="ECO:0000256" key="12">
    <source>
        <dbReference type="SAM" id="Phobius"/>
    </source>
</evidence>
<keyword evidence="4" id="KW-0677">Repeat</keyword>
<dbReference type="InterPro" id="IPR027359">
    <property type="entry name" value="Volt_channel_dom_sf"/>
</dbReference>
<feature type="domain" description="Voltage-dependent L-type calcium channel IQ-associated" evidence="14">
    <location>
        <begin position="1375"/>
        <end position="1409"/>
    </location>
</feature>
<dbReference type="Gene3D" id="1.10.238.10">
    <property type="entry name" value="EF-hand"/>
    <property type="match status" value="1"/>
</dbReference>